<accession>A0ABV9B8P9</accession>
<protein>
    <submittedName>
        <fullName evidence="1">Uncharacterized protein</fullName>
    </submittedName>
</protein>
<sequence>MSKPLSMEDLTVKFQSNRAGVSRGAGVDCDETTNWQAPEGSLYRVVQRLDETEFKNTTDFVIATLVPTGWITLLTLDKEADGIANQDEAMNRWLDIQSLPPTSSSD</sequence>
<gene>
    <name evidence="1" type="ORF">ACFPIH_45480</name>
</gene>
<dbReference type="Proteomes" id="UP001595839">
    <property type="component" value="Unassembled WGS sequence"/>
</dbReference>
<name>A0ABV9B8P9_9ACTN</name>
<reference evidence="2" key="1">
    <citation type="journal article" date="2019" name="Int. J. Syst. Evol. Microbiol.">
        <title>The Global Catalogue of Microorganisms (GCM) 10K type strain sequencing project: providing services to taxonomists for standard genome sequencing and annotation.</title>
        <authorList>
            <consortium name="The Broad Institute Genomics Platform"/>
            <consortium name="The Broad Institute Genome Sequencing Center for Infectious Disease"/>
            <person name="Wu L."/>
            <person name="Ma J."/>
        </authorList>
    </citation>
    <scope>NUCLEOTIDE SEQUENCE [LARGE SCALE GENOMIC DNA]</scope>
    <source>
        <strain evidence="2">CGMCC 4.7177</strain>
    </source>
</reference>
<proteinExistence type="predicted"/>
<keyword evidence="2" id="KW-1185">Reference proteome</keyword>
<organism evidence="1 2">
    <name type="scientific">Streptomyces vulcanius</name>
    <dbReference type="NCBI Taxonomy" id="1441876"/>
    <lineage>
        <taxon>Bacteria</taxon>
        <taxon>Bacillati</taxon>
        <taxon>Actinomycetota</taxon>
        <taxon>Actinomycetes</taxon>
        <taxon>Kitasatosporales</taxon>
        <taxon>Streptomycetaceae</taxon>
        <taxon>Streptomyces</taxon>
    </lineage>
</organism>
<evidence type="ECO:0000313" key="2">
    <source>
        <dbReference type="Proteomes" id="UP001595839"/>
    </source>
</evidence>
<comment type="caution">
    <text evidence="1">The sequence shown here is derived from an EMBL/GenBank/DDBJ whole genome shotgun (WGS) entry which is preliminary data.</text>
</comment>
<dbReference type="RefSeq" id="WP_381184762.1">
    <property type="nucleotide sequence ID" value="NZ_JBHSFK010000045.1"/>
</dbReference>
<evidence type="ECO:0000313" key="1">
    <source>
        <dbReference type="EMBL" id="MFC4506623.1"/>
    </source>
</evidence>
<dbReference type="EMBL" id="JBHSFK010000045">
    <property type="protein sequence ID" value="MFC4506623.1"/>
    <property type="molecule type" value="Genomic_DNA"/>
</dbReference>